<organism evidence="2 3">
    <name type="scientific">Nesterenkonia rhizosphaerae</name>
    <dbReference type="NCBI Taxonomy" id="1348272"/>
    <lineage>
        <taxon>Bacteria</taxon>
        <taxon>Bacillati</taxon>
        <taxon>Actinomycetota</taxon>
        <taxon>Actinomycetes</taxon>
        <taxon>Micrococcales</taxon>
        <taxon>Micrococcaceae</taxon>
        <taxon>Nesterenkonia</taxon>
    </lineage>
</organism>
<feature type="transmembrane region" description="Helical" evidence="1">
    <location>
        <begin position="291"/>
        <end position="310"/>
    </location>
</feature>
<gene>
    <name evidence="2" type="ORF">GCM10025790_06040</name>
</gene>
<feature type="transmembrane region" description="Helical" evidence="1">
    <location>
        <begin position="349"/>
        <end position="380"/>
    </location>
</feature>
<keyword evidence="3" id="KW-1185">Reference proteome</keyword>
<protein>
    <submittedName>
        <fullName evidence="2">Benzoate/H(+) symporter BenE family transporter</fullName>
    </submittedName>
</protein>
<name>A0ABP9FSA7_9MICC</name>
<keyword evidence="1" id="KW-1133">Transmembrane helix</keyword>
<comment type="caution">
    <text evidence="2">The sequence shown here is derived from an EMBL/GenBank/DDBJ whole genome shotgun (WGS) entry which is preliminary data.</text>
</comment>
<keyword evidence="1" id="KW-0472">Membrane</keyword>
<dbReference type="InterPro" id="IPR004711">
    <property type="entry name" value="Benzoate_Transporter"/>
</dbReference>
<evidence type="ECO:0000313" key="3">
    <source>
        <dbReference type="Proteomes" id="UP001500368"/>
    </source>
</evidence>
<feature type="transmembrane region" description="Helical" evidence="1">
    <location>
        <begin position="122"/>
        <end position="142"/>
    </location>
</feature>
<dbReference type="PANTHER" id="PTHR30199">
    <property type="entry name" value="MFS FAMILY TRANSPORTER, PREDICTED SUBSTRATE BENZOATE"/>
    <property type="match status" value="1"/>
</dbReference>
<feature type="transmembrane region" description="Helical" evidence="1">
    <location>
        <begin position="39"/>
        <end position="59"/>
    </location>
</feature>
<dbReference type="NCBIfam" id="TIGR00843">
    <property type="entry name" value="benE"/>
    <property type="match status" value="1"/>
</dbReference>
<dbReference type="Pfam" id="PF03594">
    <property type="entry name" value="BenE"/>
    <property type="match status" value="1"/>
</dbReference>
<evidence type="ECO:0000256" key="1">
    <source>
        <dbReference type="SAM" id="Phobius"/>
    </source>
</evidence>
<keyword evidence="1" id="KW-0812">Transmembrane</keyword>
<proteinExistence type="predicted"/>
<sequence length="390" mass="39595">MERYRPALTGITIALVGFGSSFAVVLTGLQAVGASAGQAASGLIVLCLAQAAGMIFLAYRYRRPLTLAWSTPGAALLASTGSGGYGWSEAVGAFVVVGLLILLTALWPALGRAVGAVPAPVAQAMLAGVLFSLCLAPVEALFGDPLWIAPLVLIWVVMQRWLPVFSAPVVFAAALLLIAVELPWGSQISTATLLPRLEFVLPEFTGAAIVGLALPLYLVTMASQNVPGAAVISSYGYRVPWRGALTVTGLGTVAGAAAGGHGVNLAAITAALGAGEEAHRDPAQRWRATAVAGWVYALLALCASALTVMATHARPGLLETVAGLALLSTLATSVSAATSEPAARIPAAAAFLVAASGITALGIGAAFWALLAGLVLWWVFVPRGRASVAD</sequence>
<reference evidence="3" key="1">
    <citation type="journal article" date="2019" name="Int. J. Syst. Evol. Microbiol.">
        <title>The Global Catalogue of Microorganisms (GCM) 10K type strain sequencing project: providing services to taxonomists for standard genome sequencing and annotation.</title>
        <authorList>
            <consortium name="The Broad Institute Genomics Platform"/>
            <consortium name="The Broad Institute Genome Sequencing Center for Infectious Disease"/>
            <person name="Wu L."/>
            <person name="Ma J."/>
        </authorList>
    </citation>
    <scope>NUCLEOTIDE SEQUENCE [LARGE SCALE GENOMIC DNA]</scope>
    <source>
        <strain evidence="3">JCM 19129</strain>
    </source>
</reference>
<feature type="transmembrane region" description="Helical" evidence="1">
    <location>
        <begin position="91"/>
        <end position="110"/>
    </location>
</feature>
<feature type="transmembrane region" description="Helical" evidence="1">
    <location>
        <begin position="66"/>
        <end position="85"/>
    </location>
</feature>
<feature type="transmembrane region" description="Helical" evidence="1">
    <location>
        <begin position="162"/>
        <end position="185"/>
    </location>
</feature>
<dbReference type="EMBL" id="BAABLW010000002">
    <property type="protein sequence ID" value="GAA4913929.1"/>
    <property type="molecule type" value="Genomic_DNA"/>
</dbReference>
<evidence type="ECO:0000313" key="2">
    <source>
        <dbReference type="EMBL" id="GAA4913929.1"/>
    </source>
</evidence>
<feature type="transmembrane region" description="Helical" evidence="1">
    <location>
        <begin position="197"/>
        <end position="218"/>
    </location>
</feature>
<accession>A0ABP9FSA7</accession>
<dbReference type="Proteomes" id="UP001500368">
    <property type="component" value="Unassembled WGS sequence"/>
</dbReference>
<dbReference type="PANTHER" id="PTHR30199:SF0">
    <property type="entry name" value="INNER MEMBRANE PROTEIN YDCO"/>
    <property type="match status" value="1"/>
</dbReference>